<evidence type="ECO:0000256" key="1">
    <source>
        <dbReference type="SAM" id="Phobius"/>
    </source>
</evidence>
<keyword evidence="1" id="KW-0472">Membrane</keyword>
<accession>A0A3S9T0Y6</accession>
<reference evidence="3 4" key="1">
    <citation type="submission" date="2016-07" db="EMBL/GenBank/DDBJ databases">
        <title>Genome and transcriptome analysis of iron-reducing fermentative bacteria Anoxybacter fermentans.</title>
        <authorList>
            <person name="Zeng X."/>
            <person name="Shao Z."/>
        </authorList>
    </citation>
    <scope>NUCLEOTIDE SEQUENCE [LARGE SCALE GENOMIC DNA]</scope>
    <source>
        <strain evidence="3 4">DY22613</strain>
    </source>
</reference>
<dbReference type="OrthoDB" id="1523022at2"/>
<feature type="transmembrane region" description="Helical" evidence="1">
    <location>
        <begin position="139"/>
        <end position="166"/>
    </location>
</feature>
<dbReference type="Pfam" id="PF02517">
    <property type="entry name" value="Rce1-like"/>
    <property type="match status" value="1"/>
</dbReference>
<dbReference type="AlphaFoldDB" id="A0A3S9T0Y6"/>
<dbReference type="GO" id="GO:0080120">
    <property type="term" value="P:CAAX-box protein maturation"/>
    <property type="evidence" value="ECO:0007669"/>
    <property type="project" value="UniProtKB-ARBA"/>
</dbReference>
<dbReference type="PANTHER" id="PTHR36435:SF1">
    <property type="entry name" value="CAAX AMINO TERMINAL PROTEASE FAMILY PROTEIN"/>
    <property type="match status" value="1"/>
</dbReference>
<dbReference type="PANTHER" id="PTHR36435">
    <property type="entry name" value="SLR1288 PROTEIN"/>
    <property type="match status" value="1"/>
</dbReference>
<dbReference type="GO" id="GO:0004175">
    <property type="term" value="F:endopeptidase activity"/>
    <property type="evidence" value="ECO:0007669"/>
    <property type="project" value="UniProtKB-ARBA"/>
</dbReference>
<proteinExistence type="predicted"/>
<feature type="domain" description="CAAX prenyl protease 2/Lysostaphin resistance protein A-like" evidence="2">
    <location>
        <begin position="93"/>
        <end position="173"/>
    </location>
</feature>
<feature type="transmembrane region" description="Helical" evidence="1">
    <location>
        <begin position="7"/>
        <end position="28"/>
    </location>
</feature>
<keyword evidence="4" id="KW-1185">Reference proteome</keyword>
<dbReference type="InterPro" id="IPR052710">
    <property type="entry name" value="CAAX_protease"/>
</dbReference>
<organism evidence="3 4">
    <name type="scientific">Anoxybacter fermentans</name>
    <dbReference type="NCBI Taxonomy" id="1323375"/>
    <lineage>
        <taxon>Bacteria</taxon>
        <taxon>Bacillati</taxon>
        <taxon>Bacillota</taxon>
        <taxon>Clostridia</taxon>
        <taxon>Halanaerobiales</taxon>
        <taxon>Anoxybacter</taxon>
    </lineage>
</organism>
<evidence type="ECO:0000313" key="3">
    <source>
        <dbReference type="EMBL" id="AZR74224.1"/>
    </source>
</evidence>
<dbReference type="Proteomes" id="UP000267250">
    <property type="component" value="Chromosome"/>
</dbReference>
<name>A0A3S9T0Y6_9FIRM</name>
<evidence type="ECO:0000259" key="2">
    <source>
        <dbReference type="Pfam" id="PF02517"/>
    </source>
</evidence>
<evidence type="ECO:0000313" key="4">
    <source>
        <dbReference type="Proteomes" id="UP000267250"/>
    </source>
</evidence>
<dbReference type="KEGG" id="aft:BBF96_12945"/>
<protein>
    <recommendedName>
        <fullName evidence="2">CAAX prenyl protease 2/Lysostaphin resistance protein A-like domain-containing protein</fullName>
    </recommendedName>
</protein>
<gene>
    <name evidence="3" type="ORF">BBF96_12945</name>
</gene>
<feature type="transmembrane region" description="Helical" evidence="1">
    <location>
        <begin position="48"/>
        <end position="67"/>
    </location>
</feature>
<keyword evidence="1" id="KW-0812">Transmembrane</keyword>
<dbReference type="RefSeq" id="WP_127017580.1">
    <property type="nucleotide sequence ID" value="NZ_CP016379.1"/>
</dbReference>
<feature type="transmembrane region" description="Helical" evidence="1">
    <location>
        <begin position="116"/>
        <end position="133"/>
    </location>
</feature>
<sequence length="184" mass="21233">MRGNGNLKVIIVISQSGLLLFTLGFYYFFNRTFITADFWKGKLNLLEIVYYGFLAGIGIRLFSLILSEVWSEFKNNMEETVINILKGIDNYDLLLISLPPAFIEELFFRGLLQSHLGIWLTSVIFAILHWGFIKKLWAHGLYAFLISLFLGWLYLATSSLLITVIVHFTNNFMAGLYIQKRIAF</sequence>
<dbReference type="EMBL" id="CP016379">
    <property type="protein sequence ID" value="AZR74224.1"/>
    <property type="molecule type" value="Genomic_DNA"/>
</dbReference>
<dbReference type="InterPro" id="IPR003675">
    <property type="entry name" value="Rce1/LyrA-like_dom"/>
</dbReference>
<keyword evidence="1" id="KW-1133">Transmembrane helix</keyword>